<reference evidence="2" key="1">
    <citation type="journal article" date="2019" name="Int. J. Syst. Evol. Microbiol.">
        <title>The Global Catalogue of Microorganisms (GCM) 10K type strain sequencing project: providing services to taxonomists for standard genome sequencing and annotation.</title>
        <authorList>
            <consortium name="The Broad Institute Genomics Platform"/>
            <consortium name="The Broad Institute Genome Sequencing Center for Infectious Disease"/>
            <person name="Wu L."/>
            <person name="Ma J."/>
        </authorList>
    </citation>
    <scope>NUCLEOTIDE SEQUENCE [LARGE SCALE GENOMIC DNA]</scope>
    <source>
        <strain evidence="2">CCM 7640</strain>
    </source>
</reference>
<organism evidence="1 2">
    <name type="scientific">Microbacterium murale</name>
    <dbReference type="NCBI Taxonomy" id="1081040"/>
    <lineage>
        <taxon>Bacteria</taxon>
        <taxon>Bacillati</taxon>
        <taxon>Actinomycetota</taxon>
        <taxon>Actinomycetes</taxon>
        <taxon>Micrococcales</taxon>
        <taxon>Microbacteriaceae</taxon>
        <taxon>Microbacterium</taxon>
    </lineage>
</organism>
<dbReference type="EMBL" id="BMCM01000007">
    <property type="protein sequence ID" value="GGD89900.1"/>
    <property type="molecule type" value="Genomic_DNA"/>
</dbReference>
<proteinExistence type="predicted"/>
<evidence type="ECO:0000313" key="1">
    <source>
        <dbReference type="EMBL" id="GGD89900.1"/>
    </source>
</evidence>
<gene>
    <name evidence="1" type="ORF">GCM10007269_35650</name>
</gene>
<evidence type="ECO:0000313" key="2">
    <source>
        <dbReference type="Proteomes" id="UP000629365"/>
    </source>
</evidence>
<comment type="caution">
    <text evidence="1">The sequence shown here is derived from an EMBL/GenBank/DDBJ whole genome shotgun (WGS) entry which is preliminary data.</text>
</comment>
<keyword evidence="2" id="KW-1185">Reference proteome</keyword>
<accession>A0ABQ1S1Q4</accession>
<sequence length="177" mass="19449">MSDWPTRIVELVRVKERIASLDVDRIFPYTLPAVAASSARLDELEEGTGLILDLGHRSFLESANGWPAFFETQDLLSVEQLAAGAHRDVFTAWMQSAPPQAVAEGYSAATLLPIAVDLEMPLFAAMPVVDGRVASQVLSMDPSGIIDAFDSFEEYFDSTIAYTRRNLADFESGAYRL</sequence>
<name>A0ABQ1S1Q4_9MICO</name>
<protein>
    <submittedName>
        <fullName evidence="1">Uncharacterized protein</fullName>
    </submittedName>
</protein>
<dbReference type="Proteomes" id="UP000629365">
    <property type="component" value="Unassembled WGS sequence"/>
</dbReference>
<dbReference type="RefSeq" id="WP_188438081.1">
    <property type="nucleotide sequence ID" value="NZ_BMCM01000007.1"/>
</dbReference>